<dbReference type="STRING" id="204669.Acid345_4126"/>
<evidence type="ECO:0000259" key="2">
    <source>
        <dbReference type="Pfam" id="PF07238"/>
    </source>
</evidence>
<dbReference type="Gene3D" id="2.40.10.220">
    <property type="entry name" value="predicted glycosyltransferase like domains"/>
    <property type="match status" value="1"/>
</dbReference>
<proteinExistence type="predicted"/>
<dbReference type="AlphaFoldDB" id="Q1IJ24"/>
<dbReference type="InterPro" id="IPR009875">
    <property type="entry name" value="PilZ_domain"/>
</dbReference>
<reference evidence="3 4" key="1">
    <citation type="journal article" date="2009" name="Appl. Environ. Microbiol.">
        <title>Three genomes from the phylum Acidobacteria provide insight into the lifestyles of these microorganisms in soils.</title>
        <authorList>
            <person name="Ward N.L."/>
            <person name="Challacombe J.F."/>
            <person name="Janssen P.H."/>
            <person name="Henrissat B."/>
            <person name="Coutinho P.M."/>
            <person name="Wu M."/>
            <person name="Xie G."/>
            <person name="Haft D.H."/>
            <person name="Sait M."/>
            <person name="Badger J."/>
            <person name="Barabote R.D."/>
            <person name="Bradley B."/>
            <person name="Brettin T.S."/>
            <person name="Brinkac L.M."/>
            <person name="Bruce D."/>
            <person name="Creasy T."/>
            <person name="Daugherty S.C."/>
            <person name="Davidsen T.M."/>
            <person name="DeBoy R.T."/>
            <person name="Detter J.C."/>
            <person name="Dodson R.J."/>
            <person name="Durkin A.S."/>
            <person name="Ganapathy A."/>
            <person name="Gwinn-Giglio M."/>
            <person name="Han C.S."/>
            <person name="Khouri H."/>
            <person name="Kiss H."/>
            <person name="Kothari S.P."/>
            <person name="Madupu R."/>
            <person name="Nelson K.E."/>
            <person name="Nelson W.C."/>
            <person name="Paulsen I."/>
            <person name="Penn K."/>
            <person name="Ren Q."/>
            <person name="Rosovitz M.J."/>
            <person name="Selengut J.D."/>
            <person name="Shrivastava S."/>
            <person name="Sullivan S.A."/>
            <person name="Tapia R."/>
            <person name="Thompson L.S."/>
            <person name="Watkins K.L."/>
            <person name="Yang Q."/>
            <person name="Yu C."/>
            <person name="Zafar N."/>
            <person name="Zhou L."/>
            <person name="Kuske C.R."/>
        </authorList>
    </citation>
    <scope>NUCLEOTIDE SEQUENCE [LARGE SCALE GENOMIC DNA]</scope>
    <source>
        <strain evidence="3 4">Ellin345</strain>
    </source>
</reference>
<feature type="region of interest" description="Disordered" evidence="1">
    <location>
        <begin position="1"/>
        <end position="22"/>
    </location>
</feature>
<gene>
    <name evidence="3" type="ordered locus">Acid345_4126</name>
</gene>
<feature type="domain" description="PilZ" evidence="2">
    <location>
        <begin position="27"/>
        <end position="117"/>
    </location>
</feature>
<evidence type="ECO:0000313" key="3">
    <source>
        <dbReference type="EMBL" id="ABF43126.1"/>
    </source>
</evidence>
<organism evidence="3 4">
    <name type="scientific">Koribacter versatilis (strain Ellin345)</name>
    <dbReference type="NCBI Taxonomy" id="204669"/>
    <lineage>
        <taxon>Bacteria</taxon>
        <taxon>Pseudomonadati</taxon>
        <taxon>Acidobacteriota</taxon>
        <taxon>Terriglobia</taxon>
        <taxon>Terriglobales</taxon>
        <taxon>Candidatus Korobacteraceae</taxon>
        <taxon>Candidatus Korobacter</taxon>
    </lineage>
</organism>
<evidence type="ECO:0000313" key="4">
    <source>
        <dbReference type="Proteomes" id="UP000002432"/>
    </source>
</evidence>
<dbReference type="EMBL" id="CP000360">
    <property type="protein sequence ID" value="ABF43126.1"/>
    <property type="molecule type" value="Genomic_DNA"/>
</dbReference>
<dbReference type="Proteomes" id="UP000002432">
    <property type="component" value="Chromosome"/>
</dbReference>
<name>Q1IJ24_KORVE</name>
<dbReference type="GO" id="GO:0035438">
    <property type="term" value="F:cyclic-di-GMP binding"/>
    <property type="evidence" value="ECO:0007669"/>
    <property type="project" value="InterPro"/>
</dbReference>
<keyword evidence="4" id="KW-1185">Reference proteome</keyword>
<dbReference type="KEGG" id="aba:Acid345_4126"/>
<dbReference type="Pfam" id="PF07238">
    <property type="entry name" value="PilZ"/>
    <property type="match status" value="1"/>
</dbReference>
<dbReference type="EnsemblBacteria" id="ABF43126">
    <property type="protein sequence ID" value="ABF43126"/>
    <property type="gene ID" value="Acid345_4126"/>
</dbReference>
<sequence>MTVWPLQRDSYHHPGEPMNVPRQGQELRTTRRFNLRLPVEVKYSAESVKHAKAHTRDVSSRGICFYFDSTIQPGSDIEFTLTLPPEITLTESIRVRCKGTVVRVDSPATANGKVGVAATIQHYEFVAEK</sequence>
<evidence type="ECO:0000256" key="1">
    <source>
        <dbReference type="SAM" id="MobiDB-lite"/>
    </source>
</evidence>
<dbReference type="HOGENOM" id="CLU_1945954_0_0_0"/>
<protein>
    <submittedName>
        <fullName evidence="3">Type IV pilus assembly PilZ</fullName>
    </submittedName>
</protein>
<dbReference type="SUPFAM" id="SSF141371">
    <property type="entry name" value="PilZ domain-like"/>
    <property type="match status" value="1"/>
</dbReference>
<accession>Q1IJ24</accession>